<dbReference type="Proteomes" id="UP000095282">
    <property type="component" value="Unplaced"/>
</dbReference>
<proteinExistence type="predicted"/>
<dbReference type="AlphaFoldDB" id="A0A1I7U3T3"/>
<name>A0A1I7U3T3_9PELO</name>
<protein>
    <submittedName>
        <fullName evidence="2">Uncharacterized protein</fullName>
    </submittedName>
</protein>
<organism evidence="1 2">
    <name type="scientific">Caenorhabditis tropicalis</name>
    <dbReference type="NCBI Taxonomy" id="1561998"/>
    <lineage>
        <taxon>Eukaryota</taxon>
        <taxon>Metazoa</taxon>
        <taxon>Ecdysozoa</taxon>
        <taxon>Nematoda</taxon>
        <taxon>Chromadorea</taxon>
        <taxon>Rhabditida</taxon>
        <taxon>Rhabditina</taxon>
        <taxon>Rhabditomorpha</taxon>
        <taxon>Rhabditoidea</taxon>
        <taxon>Rhabditidae</taxon>
        <taxon>Peloderinae</taxon>
        <taxon>Caenorhabditis</taxon>
    </lineage>
</organism>
<sequence length="119" mass="14118">MMELDDFFFQKMITSLEIKPSINEVQMSRKLRYSQRLNRQTTFPEENKKKSSRSIGKVIDVITLDTKAAVYEREKNTLNEARSRKKSIDSSKFARYSDRKRFRIVDNRSLLTSIMTQLD</sequence>
<accession>A0A1I7U3T3</accession>
<evidence type="ECO:0000313" key="2">
    <source>
        <dbReference type="WBParaSite" id="Csp11.Scaffold629.g14563.t1"/>
    </source>
</evidence>
<evidence type="ECO:0000313" key="1">
    <source>
        <dbReference type="Proteomes" id="UP000095282"/>
    </source>
</evidence>
<keyword evidence="1" id="KW-1185">Reference proteome</keyword>
<dbReference type="WBParaSite" id="Csp11.Scaffold629.g14563.t1">
    <property type="protein sequence ID" value="Csp11.Scaffold629.g14563.t1"/>
    <property type="gene ID" value="Csp11.Scaffold629.g14563"/>
</dbReference>
<reference evidence="2" key="1">
    <citation type="submission" date="2016-11" db="UniProtKB">
        <authorList>
            <consortium name="WormBaseParasite"/>
        </authorList>
    </citation>
    <scope>IDENTIFICATION</scope>
</reference>